<dbReference type="Gene3D" id="2.40.50.140">
    <property type="entry name" value="Nucleic acid-binding proteins"/>
    <property type="match status" value="2"/>
</dbReference>
<accession>A0A7C8HE50</accession>
<dbReference type="NCBIfam" id="NF004476">
    <property type="entry name" value="PRK05813.1"/>
    <property type="match status" value="1"/>
</dbReference>
<evidence type="ECO:0000256" key="1">
    <source>
        <dbReference type="ARBA" id="ARBA00023125"/>
    </source>
</evidence>
<dbReference type="Pfam" id="PF00436">
    <property type="entry name" value="SSB"/>
    <property type="match status" value="1"/>
</dbReference>
<dbReference type="AlphaFoldDB" id="A0A7C8HE50"/>
<dbReference type="CDD" id="cd04496">
    <property type="entry name" value="SSB_OBF"/>
    <property type="match status" value="1"/>
</dbReference>
<sequence>MTEHLVQNNQVTIVGKVVEDIKFSHRVYGEGFYTFLVEIPRLSEISDTLPVTISERLLADKKELLNEVVEIQGQFRSYNQYDQGKNRLILTIFTLDIKFLENQDEIKYVNQIFLDGFICKDPIYRTTPFGREITDMLLAVNRSYHKSDYIPCIAWGRNAKYAQYLKVGDHLKVWGRIQSRSYQKKLESGEVISKVAYEVSISKMEIDQDNNKQDEIINDLSNS</sequence>
<gene>
    <name evidence="3" type="ORF">GND95_09220</name>
</gene>
<evidence type="ECO:0000313" key="3">
    <source>
        <dbReference type="EMBL" id="KAE9633508.1"/>
    </source>
</evidence>
<dbReference type="Proteomes" id="UP000483018">
    <property type="component" value="Unassembled WGS sequence"/>
</dbReference>
<comment type="caution">
    <text evidence="3">The sequence shown here is derived from an EMBL/GenBank/DDBJ whole genome shotgun (WGS) entry which is preliminary data.</text>
</comment>
<keyword evidence="4" id="KW-1185">Reference proteome</keyword>
<dbReference type="GO" id="GO:0006260">
    <property type="term" value="P:DNA replication"/>
    <property type="evidence" value="ECO:0007669"/>
    <property type="project" value="InterPro"/>
</dbReference>
<proteinExistence type="predicted"/>
<dbReference type="PANTHER" id="PTHR10302">
    <property type="entry name" value="SINGLE-STRANDED DNA-BINDING PROTEIN"/>
    <property type="match status" value="1"/>
</dbReference>
<dbReference type="PANTHER" id="PTHR10302:SF27">
    <property type="entry name" value="SINGLE-STRANDED DNA-BINDING PROTEIN"/>
    <property type="match status" value="1"/>
</dbReference>
<dbReference type="PROSITE" id="PS50935">
    <property type="entry name" value="SSB"/>
    <property type="match status" value="2"/>
</dbReference>
<dbReference type="OrthoDB" id="9780175at2"/>
<reference evidence="3 4" key="1">
    <citation type="submission" date="2019-12" db="EMBL/GenBank/DDBJ databases">
        <title>Defluviitalea raffinosedens, isolated from a biogas fermenter, genome sequencing and characterization.</title>
        <authorList>
            <person name="Rettenmaier R."/>
            <person name="Schneider M."/>
            <person name="Neuhaus K."/>
            <person name="Liebl W."/>
            <person name="Zverlov V."/>
        </authorList>
    </citation>
    <scope>NUCLEOTIDE SEQUENCE [LARGE SCALE GENOMIC DNA]</scope>
    <source>
        <strain evidence="3 4">249c-K6</strain>
    </source>
</reference>
<dbReference type="GO" id="GO:0009295">
    <property type="term" value="C:nucleoid"/>
    <property type="evidence" value="ECO:0007669"/>
    <property type="project" value="TreeGrafter"/>
</dbReference>
<dbReference type="SUPFAM" id="SSF50249">
    <property type="entry name" value="Nucleic acid-binding proteins"/>
    <property type="match status" value="1"/>
</dbReference>
<keyword evidence="1 2" id="KW-0238">DNA-binding</keyword>
<dbReference type="GO" id="GO:0003697">
    <property type="term" value="F:single-stranded DNA binding"/>
    <property type="evidence" value="ECO:0007669"/>
    <property type="project" value="InterPro"/>
</dbReference>
<dbReference type="InterPro" id="IPR000424">
    <property type="entry name" value="Primosome_PriB/ssb"/>
</dbReference>
<dbReference type="InterPro" id="IPR012340">
    <property type="entry name" value="NA-bd_OB-fold"/>
</dbReference>
<protein>
    <submittedName>
        <fullName evidence="3">Single-stranded DNA-binding protein</fullName>
    </submittedName>
</protein>
<dbReference type="EMBL" id="WSLF01000008">
    <property type="protein sequence ID" value="KAE9633508.1"/>
    <property type="molecule type" value="Genomic_DNA"/>
</dbReference>
<evidence type="ECO:0000256" key="2">
    <source>
        <dbReference type="PROSITE-ProRule" id="PRU00252"/>
    </source>
</evidence>
<organism evidence="3 4">
    <name type="scientific">Defluviitalea raffinosedens</name>
    <dbReference type="NCBI Taxonomy" id="1450156"/>
    <lineage>
        <taxon>Bacteria</taxon>
        <taxon>Bacillati</taxon>
        <taxon>Bacillota</taxon>
        <taxon>Clostridia</taxon>
        <taxon>Lachnospirales</taxon>
        <taxon>Defluviitaleaceae</taxon>
        <taxon>Defluviitalea</taxon>
    </lineage>
</organism>
<evidence type="ECO:0000313" key="4">
    <source>
        <dbReference type="Proteomes" id="UP000483018"/>
    </source>
</evidence>
<dbReference type="InterPro" id="IPR011344">
    <property type="entry name" value="ssDNA-bd"/>
</dbReference>
<name>A0A7C8HE50_9FIRM</name>